<dbReference type="InterPro" id="IPR024557">
    <property type="entry name" value="CNOT1_dom_4"/>
</dbReference>
<evidence type="ECO:0000256" key="9">
    <source>
        <dbReference type="SAM" id="SignalP"/>
    </source>
</evidence>
<feature type="domain" description="CCR4-Not complex component Not1 C-terminal" evidence="10">
    <location>
        <begin position="2494"/>
        <end position="2845"/>
    </location>
</feature>
<dbReference type="Gene3D" id="1.25.40.840">
    <property type="entry name" value="CCR4-NOT transcription complex subunit 1 TTP binding domain"/>
    <property type="match status" value="2"/>
</dbReference>
<feature type="region of interest" description="Disordered" evidence="7">
    <location>
        <begin position="1271"/>
        <end position="1297"/>
    </location>
</feature>
<feature type="region of interest" description="Disordered" evidence="7">
    <location>
        <begin position="2309"/>
        <end position="2331"/>
    </location>
</feature>
<dbReference type="GO" id="GO:0017148">
    <property type="term" value="P:negative regulation of translation"/>
    <property type="evidence" value="ECO:0007669"/>
    <property type="project" value="InterPro"/>
</dbReference>
<gene>
    <name evidence="16" type="primary">cnot1</name>
    <name evidence="16" type="ORF">Tcan_15337</name>
</gene>
<feature type="domain" description="CCR4-NOT transcription complex subunit 1" evidence="11">
    <location>
        <begin position="1814"/>
        <end position="1963"/>
    </location>
</feature>
<keyword evidence="4" id="KW-0804">Transcription</keyword>
<dbReference type="STRING" id="6265.A0A0B2VJM1"/>
<feature type="region of interest" description="Disordered" evidence="7">
    <location>
        <begin position="2862"/>
        <end position="2888"/>
    </location>
</feature>
<feature type="compositionally biased region" description="Polar residues" evidence="7">
    <location>
        <begin position="1278"/>
        <end position="1297"/>
    </location>
</feature>
<evidence type="ECO:0000256" key="7">
    <source>
        <dbReference type="SAM" id="MobiDB-lite"/>
    </source>
</evidence>
<accession>A0A0B2VJM1</accession>
<feature type="domain" description="CCR4-NOT transcription complex subunit 1 CAF1-binding" evidence="12">
    <location>
        <begin position="1474"/>
        <end position="1699"/>
    </location>
</feature>
<evidence type="ECO:0000259" key="15">
    <source>
        <dbReference type="Pfam" id="PF25097"/>
    </source>
</evidence>
<dbReference type="GO" id="GO:0060090">
    <property type="term" value="F:molecular adaptor activity"/>
    <property type="evidence" value="ECO:0007669"/>
    <property type="project" value="TreeGrafter"/>
</dbReference>
<evidence type="ECO:0000259" key="10">
    <source>
        <dbReference type="Pfam" id="PF04054"/>
    </source>
</evidence>
<sequence length="3046" mass="335036">MAVSRRWRRHFVVLWLTLFRLLMSISITPTSIALSSIDRTLRTASTHFDANCPQSSVDTRFVRSLFVARSGSESGQVDRQVCRLLLEGLIAESTQLSACFSQSAFSSLTASTGCAPSASTPIASGTTQTRSSFASVAPQLPSPSAASPAASSTSSAATSSPTSSGRVNSNRLKLKGDFCACVLKQLVVNCVSDPSRASIRRFYSFIDALEERVCELRVGQHGHFLDGLLCKELSLSLVPQCLVELVLLASCIVPHVSKALSQHVKVLFESLLEAANKPEKSAVFGCTISVEFVHQLFASLTSSQIADLLVSDRQTTADFLKLLEKGLVSRGSSLPSTLAPLHVLLKIASESSKSGGVPPSNSEHLSAADFVDIEDKDLESVMEGLANQNPNLLAQQIQELGATFTSSVQACKQHLAALNAADVHSLNSVSLSRVIIMMINTCTPSSTPSAGMQHIQQTTASWDHRAGSAPALGSGSSTDGVTTASGVLQEGAPTVSAGAPVSWNAKVFATAVNEISSNLNWSEVVMHLDQPNFFIRNKTQLQFLTTLLLEGLGSNPFPIALLYREWNFHKIGQFSWIEQILQNPDVFCFTDYPHRAVNLSALKVQPEETNRDLTNWRSLDLIDILLRLSEVRKLLNSVMNVLHKPISTCADVLLLGLLQIPAPVSGMRSHLFQVLIPMLIGNHPNAIAVLNMAWNNEELNKPPFQIRSVILTALCNYYMKNPDDQSKLTRILEVAHELKPNGLGELFNLSQFPFTIDLACLASRRDFLKLDKWIEDKLAEHGDAFATHLISYIRRRLPLGVVTASQGGALPQETLQTLLNCLSKPTSVSSVTMGELQQLFHQMRHLQIKNGDARTAGVNLGSRAQVGLPQTSAGSVFGGAPTSMQQQAGGTFSNFPFGGSAFGTSSRDQVLAPKDEIKKHGICEHISAAAAQQLQNRQQQQQAGGLPASMQMFSGSAPTGAAPGSAAAAFAQQTDLLKTWSAASSGLQPSFGGGNALSMSPSGQMMRTGFLGANGSATASRSAGAIGGSGWNMPAGLPGTGALRSTPGPTTPSSSIDFRAQLPPGAPGGAAGMLGGTGGFGAAGGAVQAQPSAAAGRLTAAMADDLTTIQFNEEIQNEANMYFQQIYSQHSQMSVNEFVARLKTFKNSPNQKDRDVLACVVKNLFEEYRFFHEYPERELRTTAEVYGGIIREGIISNLQFATAVRKVIESLQAEPGSMLWTFGIVSLNACRTRLCAYPKVCVMIASQESFHRFPPALKEYVTAGVQGQLPQGHGRETPNWQQQPQRTSSNASESTRAIQSRTDVLACVVKNLFEEYRFFHEYPERELRTTAEVYGGIIREGIISNLQFATAVRKVIESLQAEPGSMLWTFGIVSLNACRTRLCAYPKVCVMIASQESFHRFPPALKEYVTAGVQGQLPQGHGRETPNWQQQPQRTSSNASESTRAIQSRTGTSVLSVTSVDTLVNATEREGSQIKQPPDSTIEKVSFLFNNLSQSNLPKKTEEMKAMMNEMGEDFVHWLAQYMVMKRVSIEQNFQPLYNNFLMSIGDRQLENFVKQETFRNIKILLRSDKRQAASNFGDRQLLKNLGLWLGAITIARDRPIVTADLDMKSLLMEAYYKGQQELLFVVPFIAKIIVSCSKSAIFGANCAWIRAILRILAELHNEPDLKLNLKFEIEVLCKELNVDLRSLNVEGVLKDTERLLRVPQQLSDLKMLKQPDMQVGTSPVPGVRLGPDGTIETGSGTPSRQISTPVSEVEGAGGTPQPGVSVAANQGQGVAQVQPSAHFHYHDINVVSFDGLVPHLKMSASLPLFQMNPQLKHVVRPAISHAIKELIGPVTERAIKIAMHVTEHICKKDFALDPDEQGLRRATHHMIRAMTAGMAAITCRDPLSTTLQGYLKQAFINSFHGVSISPEQQKLIDEASMTIAEDNVELATNFIVKSACEKATPEMDKRMEGEFVMRKQARQDGRQYADPVALARAQQMPEKIRPRVGQVTAQQMAIYDEFSSKICGFKPTTAEDMIVDYSVMKSSTPTTMQSMVHQAGIHEKEVEQFTSSLQLLARDIDMVLNAHGIGHYKAATAIAAIRDGISQLAANPRDPIQLHNLIQRLAEQMLYAYRSGDTIPLAQQHSNMQMQMEVEWSRRLKDVFISVCRILLTQFSLPDLARRITRLIVDCRLDYRFNVDAIDLMAKHMLIQMSVYDQHLALLIDGGSNFEATLFAQRLVKLNIGSGSSARQQVLEGLPLTLEQLSKIQQFGQNRPTPTMESFPSAMSNAMPHSESPVTGLPRSGSAIAPPQANLADRAHAGNLAALGSGAVHPAGTGTGTTGGRGDDAQETHIPELQSKVEMILREWIQLCYTPMAQKEPQQALATIVHVMHEQGVLATDEMITRFFRLCTEMCVDVSYRLLKNESHVHQSTVVRQRCYYTLDAFVKLTCLMVKHSDGGQYQTKINLLKKVLNIVTNVLHMDHEVRGIEFHAMPYHRILIIMFNELTVPDPVLDAIAWNILEAFGQALFILQPRRVPGFAFAWLDIVGHRNFIARLLKDSAEPLKTAAMYTQLIICHLKFLSPFLRNIQLPKSIATIYKGTLRVLLVILHDFPELLCEYHYVICDTIPPNCVQLRNLILSAYPKNMRLPDPFGSNLKVDSLVEMTQEPKMHVNMATIIPVDLRTRLDDYLATRSSVDFHASLPTMLQVSNIPGSKYNTTVMNAVVLYVGMRAIQAIQEKQQCITMSTIAHTAYMDIFQNLAVSLCTEGRYLFFNAIANQLRYPNSHTHYFSCTLLYLFLEANTEVIQEQITRILFERLVALRPHPWGLLITFIELIKNPNYGFWKHEFVRCAPEIERLFQSVANSCIGSNNARHANVAAPHAAQPGGAGSARNSPAPSACNTDSAQEERTVHKTIVTSSGSCSWARPLRRHCVLFCNIGWCVYLVVNVLVVKMGKKRRKKVKDFAKVKLKVGKKLKKPTATETRIQTKKVVLLEQLSASGSAHVSHRGLSLDELCRQLGHYNIKVRNDAIIGARQLLSSHPQLISHHLRTLIPAIGRLIADDVR</sequence>
<keyword evidence="17" id="KW-1185">Reference proteome</keyword>
<keyword evidence="8" id="KW-0812">Transmembrane</keyword>
<dbReference type="Gene3D" id="1.25.40.800">
    <property type="match status" value="1"/>
</dbReference>
<dbReference type="FunFam" id="1.25.40.800:FF:000001">
    <property type="entry name" value="CCR4-NOT transcription complex subunit 1"/>
    <property type="match status" value="1"/>
</dbReference>
<keyword evidence="9" id="KW-0732">Signal</keyword>
<dbReference type="InterPro" id="IPR038535">
    <property type="entry name" value="CNOT1_TTP_bind_sf"/>
</dbReference>
<keyword evidence="2" id="KW-0678">Repressor</keyword>
<dbReference type="Pfam" id="PF16417">
    <property type="entry name" value="CNOT1_TTP_bind"/>
    <property type="match status" value="2"/>
</dbReference>
<feature type="region of interest" description="Disordered" evidence="7">
    <location>
        <begin position="1416"/>
        <end position="1450"/>
    </location>
</feature>
<feature type="transmembrane region" description="Helical" evidence="8">
    <location>
        <begin position="2910"/>
        <end position="2932"/>
    </location>
</feature>
<reference evidence="16 17" key="1">
    <citation type="submission" date="2014-11" db="EMBL/GenBank/DDBJ databases">
        <title>Genetic blueprint of the zoonotic pathogen Toxocara canis.</title>
        <authorList>
            <person name="Zhu X.-Q."/>
            <person name="Korhonen P.K."/>
            <person name="Cai H."/>
            <person name="Young N.D."/>
            <person name="Nejsum P."/>
            <person name="von Samson-Himmelstjerna G."/>
            <person name="Boag P.R."/>
            <person name="Tan P."/>
            <person name="Li Q."/>
            <person name="Min J."/>
            <person name="Yang Y."/>
            <person name="Wang X."/>
            <person name="Fang X."/>
            <person name="Hall R.S."/>
            <person name="Hofmann A."/>
            <person name="Sternberg P.W."/>
            <person name="Jex A.R."/>
            <person name="Gasser R.B."/>
        </authorList>
    </citation>
    <scope>NUCLEOTIDE SEQUENCE [LARGE SCALE GENOMIC DNA]</scope>
    <source>
        <strain evidence="16">PN_DK_2014</strain>
    </source>
</reference>
<dbReference type="GO" id="GO:0005634">
    <property type="term" value="C:nucleus"/>
    <property type="evidence" value="ECO:0007669"/>
    <property type="project" value="UniProtKB-SubCell"/>
</dbReference>
<name>A0A0B2VJM1_TOXCA</name>
<feature type="domain" description="CCR4-NOT transcription complex subunit 1-like NOT1 connector" evidence="15">
    <location>
        <begin position="2077"/>
        <end position="2257"/>
    </location>
</feature>
<feature type="compositionally biased region" description="Polar residues" evidence="7">
    <location>
        <begin position="2253"/>
        <end position="2269"/>
    </location>
</feature>
<dbReference type="GO" id="GO:0030015">
    <property type="term" value="C:CCR4-NOT core complex"/>
    <property type="evidence" value="ECO:0007669"/>
    <property type="project" value="InterPro"/>
</dbReference>
<dbReference type="PANTHER" id="PTHR13162">
    <property type="entry name" value="CCR4-NOT TRANSCRIPTION COMPLEX"/>
    <property type="match status" value="1"/>
</dbReference>
<evidence type="ECO:0000256" key="1">
    <source>
        <dbReference type="ARBA" id="ARBA00004123"/>
    </source>
</evidence>
<feature type="region of interest" description="Disordered" evidence="7">
    <location>
        <begin position="1717"/>
        <end position="1761"/>
    </location>
</feature>
<dbReference type="Pfam" id="PF25097">
    <property type="entry name" value="ARM_Cnot1"/>
    <property type="match status" value="1"/>
</dbReference>
<comment type="caution">
    <text evidence="16">The sequence shown here is derived from an EMBL/GenBank/DDBJ whole genome shotgun (WGS) entry which is preliminary data.</text>
</comment>
<dbReference type="Pfam" id="PF16418">
    <property type="entry name" value="CNOT1_HEAT"/>
    <property type="match status" value="1"/>
</dbReference>
<evidence type="ECO:0000313" key="17">
    <source>
        <dbReference type="Proteomes" id="UP000031036"/>
    </source>
</evidence>
<dbReference type="CDD" id="cd20710">
    <property type="entry name" value="NOT1_connector"/>
    <property type="match status" value="1"/>
</dbReference>
<dbReference type="InterPro" id="IPR032194">
    <property type="entry name" value="CNOT1_HEAT"/>
</dbReference>
<evidence type="ECO:0000256" key="5">
    <source>
        <dbReference type="ARBA" id="ARBA00023242"/>
    </source>
</evidence>
<dbReference type="GO" id="GO:0000289">
    <property type="term" value="P:nuclear-transcribed mRNA poly(A) tail shortening"/>
    <property type="evidence" value="ECO:0007669"/>
    <property type="project" value="UniProtKB-ARBA"/>
</dbReference>
<comment type="similarity">
    <text evidence="6">Belongs to the CNOT1 family.</text>
</comment>
<dbReference type="OrthoDB" id="1933107at2759"/>
<feature type="signal peptide" evidence="9">
    <location>
        <begin position="1"/>
        <end position="24"/>
    </location>
</feature>
<feature type="region of interest" description="Disordered" evidence="7">
    <location>
        <begin position="2253"/>
        <end position="2291"/>
    </location>
</feature>
<feature type="compositionally biased region" description="Low complexity" evidence="7">
    <location>
        <begin position="1045"/>
        <end position="1063"/>
    </location>
</feature>
<feature type="region of interest" description="Disordered" evidence="7">
    <location>
        <begin position="133"/>
        <end position="168"/>
    </location>
</feature>
<keyword evidence="3" id="KW-0805">Transcription regulation</keyword>
<dbReference type="SUPFAM" id="SSF48371">
    <property type="entry name" value="ARM repeat"/>
    <property type="match status" value="1"/>
</dbReference>
<feature type="compositionally biased region" description="Polar residues" evidence="7">
    <location>
        <begin position="2874"/>
        <end position="2886"/>
    </location>
</feature>
<evidence type="ECO:0000313" key="16">
    <source>
        <dbReference type="EMBL" id="KHN81215.1"/>
    </source>
</evidence>
<dbReference type="Pfam" id="PF12842">
    <property type="entry name" value="DUF3819"/>
    <property type="match status" value="1"/>
</dbReference>
<evidence type="ECO:0000256" key="3">
    <source>
        <dbReference type="ARBA" id="ARBA00023015"/>
    </source>
</evidence>
<evidence type="ECO:0000259" key="12">
    <source>
        <dbReference type="Pfam" id="PF16415"/>
    </source>
</evidence>
<dbReference type="GO" id="GO:0000932">
    <property type="term" value="C:P-body"/>
    <property type="evidence" value="ECO:0007669"/>
    <property type="project" value="TreeGrafter"/>
</dbReference>
<dbReference type="InterPro" id="IPR032193">
    <property type="entry name" value="CNOT1_TTP_bind"/>
</dbReference>
<dbReference type="FunFam" id="1.25.40.180:FF:000012">
    <property type="entry name" value="Ccr4-Not transcription complex subunit"/>
    <property type="match status" value="1"/>
</dbReference>
<feature type="compositionally biased region" description="Polar residues" evidence="7">
    <location>
        <begin position="1426"/>
        <end position="1447"/>
    </location>
</feature>
<dbReference type="OMA" id="HMDHEVR"/>
<keyword evidence="8" id="KW-0472">Membrane</keyword>
<dbReference type="Pfam" id="PF04054">
    <property type="entry name" value="Not1"/>
    <property type="match status" value="1"/>
</dbReference>
<evidence type="ECO:0000259" key="11">
    <source>
        <dbReference type="Pfam" id="PF12842"/>
    </source>
</evidence>
<evidence type="ECO:0000259" key="13">
    <source>
        <dbReference type="Pfam" id="PF16417"/>
    </source>
</evidence>
<proteinExistence type="inferred from homology"/>
<dbReference type="InterPro" id="IPR040398">
    <property type="entry name" value="Not1"/>
</dbReference>
<feature type="domain" description="CCR4-NOT transcription complex subunit 1 HEAT repeat" evidence="14">
    <location>
        <begin position="671"/>
        <end position="822"/>
    </location>
</feature>
<feature type="compositionally biased region" description="Low complexity" evidence="7">
    <location>
        <begin position="142"/>
        <end position="164"/>
    </location>
</feature>
<evidence type="ECO:0000256" key="6">
    <source>
        <dbReference type="ARBA" id="ARBA00025717"/>
    </source>
</evidence>
<dbReference type="FunFam" id="1.25.40.790:FF:000001">
    <property type="entry name" value="Ccr4-not transcription complex subunit 1 isoform"/>
    <property type="match status" value="1"/>
</dbReference>
<evidence type="ECO:0000256" key="2">
    <source>
        <dbReference type="ARBA" id="ARBA00022491"/>
    </source>
</evidence>
<keyword evidence="8" id="KW-1133">Transmembrane helix</keyword>
<feature type="domain" description="CCR4-NOT transcription complex subunit 1 TTP binding" evidence="13">
    <location>
        <begin position="1300"/>
        <end position="1416"/>
    </location>
</feature>
<feature type="region of interest" description="Disordered" evidence="7">
    <location>
        <begin position="1036"/>
        <end position="1071"/>
    </location>
</feature>
<dbReference type="Proteomes" id="UP000031036">
    <property type="component" value="Unassembled WGS sequence"/>
</dbReference>
<dbReference type="PANTHER" id="PTHR13162:SF8">
    <property type="entry name" value="CCR4-NOT TRANSCRIPTION COMPLEX SUBUNIT 1"/>
    <property type="match status" value="1"/>
</dbReference>
<comment type="subcellular location">
    <subcellularLocation>
        <location evidence="1">Nucleus</location>
    </subcellularLocation>
</comment>
<keyword evidence="5" id="KW-0539">Nucleus</keyword>
<protein>
    <submittedName>
        <fullName evidence="16">CCR4-NOT transcription complex subunit 1</fullName>
    </submittedName>
</protein>
<dbReference type="EMBL" id="JPKZ01001575">
    <property type="protein sequence ID" value="KHN81215.1"/>
    <property type="molecule type" value="Genomic_DNA"/>
</dbReference>
<feature type="domain" description="CCR4-NOT transcription complex subunit 1 TTP binding" evidence="13">
    <location>
        <begin position="1107"/>
        <end position="1268"/>
    </location>
</feature>
<feature type="compositionally biased region" description="Polar residues" evidence="7">
    <location>
        <begin position="1737"/>
        <end position="1751"/>
    </location>
</feature>
<dbReference type="Pfam" id="PF16415">
    <property type="entry name" value="CNOT1_CAF1_bind"/>
    <property type="match status" value="1"/>
</dbReference>
<evidence type="ECO:0000259" key="14">
    <source>
        <dbReference type="Pfam" id="PF16418"/>
    </source>
</evidence>
<dbReference type="InterPro" id="IPR007196">
    <property type="entry name" value="CCR4-Not_Not1_C"/>
</dbReference>
<dbReference type="InterPro" id="IPR016024">
    <property type="entry name" value="ARM-type_fold"/>
</dbReference>
<evidence type="ECO:0000256" key="8">
    <source>
        <dbReference type="SAM" id="Phobius"/>
    </source>
</evidence>
<feature type="chain" id="PRO_5002077332" evidence="9">
    <location>
        <begin position="25"/>
        <end position="3046"/>
    </location>
</feature>
<evidence type="ECO:0000256" key="4">
    <source>
        <dbReference type="ARBA" id="ARBA00023163"/>
    </source>
</evidence>
<dbReference type="Gene3D" id="1.25.40.790">
    <property type="match status" value="1"/>
</dbReference>
<dbReference type="InterPro" id="IPR032191">
    <property type="entry name" value="CNOT1_CAF1_bind"/>
</dbReference>
<dbReference type="Gene3D" id="1.25.40.180">
    <property type="match status" value="1"/>
</dbReference>
<dbReference type="InterPro" id="IPR055454">
    <property type="entry name" value="CNOT1-like_NOT1_connector"/>
</dbReference>
<organism evidence="16 17">
    <name type="scientific">Toxocara canis</name>
    <name type="common">Canine roundworm</name>
    <dbReference type="NCBI Taxonomy" id="6265"/>
    <lineage>
        <taxon>Eukaryota</taxon>
        <taxon>Metazoa</taxon>
        <taxon>Ecdysozoa</taxon>
        <taxon>Nematoda</taxon>
        <taxon>Chromadorea</taxon>
        <taxon>Rhabditida</taxon>
        <taxon>Spirurina</taxon>
        <taxon>Ascaridomorpha</taxon>
        <taxon>Ascaridoidea</taxon>
        <taxon>Toxocaridae</taxon>
        <taxon>Toxocara</taxon>
    </lineage>
</organism>